<comment type="catalytic activity">
    <reaction evidence="10 11">
        <text>D-alanyl-D-alanine + UDP-N-acetyl-alpha-D-muramoyl-L-alanyl-gamma-D-glutamyl-meso-2,6-diaminopimelate + ATP = UDP-N-acetyl-alpha-D-muramoyl-L-alanyl-gamma-D-glutamyl-meso-2,6-diaminopimeloyl-D-alanyl-D-alanine + ADP + phosphate + H(+)</text>
        <dbReference type="Rhea" id="RHEA:28374"/>
        <dbReference type="ChEBI" id="CHEBI:15378"/>
        <dbReference type="ChEBI" id="CHEBI:30616"/>
        <dbReference type="ChEBI" id="CHEBI:43474"/>
        <dbReference type="ChEBI" id="CHEBI:57822"/>
        <dbReference type="ChEBI" id="CHEBI:61386"/>
        <dbReference type="ChEBI" id="CHEBI:83905"/>
        <dbReference type="ChEBI" id="CHEBI:456216"/>
        <dbReference type="EC" id="6.3.2.10"/>
    </reaction>
</comment>
<evidence type="ECO:0000256" key="10">
    <source>
        <dbReference type="HAMAP-Rule" id="MF_02019"/>
    </source>
</evidence>
<dbReference type="InterPro" id="IPR000713">
    <property type="entry name" value="Mur_ligase_N"/>
</dbReference>
<evidence type="ECO:0000313" key="15">
    <source>
        <dbReference type="EMBL" id="HJC48456.1"/>
    </source>
</evidence>
<keyword evidence="8 10" id="KW-0131">Cell cycle</keyword>
<evidence type="ECO:0000256" key="6">
    <source>
        <dbReference type="ARBA" id="ARBA00022960"/>
    </source>
</evidence>
<dbReference type="PANTHER" id="PTHR43024">
    <property type="entry name" value="UDP-N-ACETYLMURAMOYL-TRIPEPTIDE--D-ALANYL-D-ALANINE LIGASE"/>
    <property type="match status" value="1"/>
</dbReference>
<dbReference type="SUPFAM" id="SSF63418">
    <property type="entry name" value="MurE/MurF N-terminal domain"/>
    <property type="match status" value="1"/>
</dbReference>
<feature type="domain" description="Mur ligase central" evidence="14">
    <location>
        <begin position="122"/>
        <end position="308"/>
    </location>
</feature>
<dbReference type="NCBIfam" id="TIGR01143">
    <property type="entry name" value="murF"/>
    <property type="match status" value="1"/>
</dbReference>
<feature type="domain" description="Mur ligase N-terminal catalytic" evidence="12">
    <location>
        <begin position="33"/>
        <end position="108"/>
    </location>
</feature>
<keyword evidence="4 10" id="KW-0547">Nucleotide-binding</keyword>
<dbReference type="InterPro" id="IPR036565">
    <property type="entry name" value="Mur-like_cat_sf"/>
</dbReference>
<evidence type="ECO:0000259" key="12">
    <source>
        <dbReference type="Pfam" id="PF01225"/>
    </source>
</evidence>
<dbReference type="SUPFAM" id="SSF53244">
    <property type="entry name" value="MurD-like peptide ligases, peptide-binding domain"/>
    <property type="match status" value="1"/>
</dbReference>
<dbReference type="InterPro" id="IPR035911">
    <property type="entry name" value="MurE/MurF_N"/>
</dbReference>
<dbReference type="HAMAP" id="MF_02019">
    <property type="entry name" value="MurF"/>
    <property type="match status" value="1"/>
</dbReference>
<evidence type="ECO:0000313" key="16">
    <source>
        <dbReference type="Proteomes" id="UP000823883"/>
    </source>
</evidence>
<evidence type="ECO:0000256" key="4">
    <source>
        <dbReference type="ARBA" id="ARBA00022741"/>
    </source>
</evidence>
<evidence type="ECO:0000256" key="1">
    <source>
        <dbReference type="ARBA" id="ARBA00022490"/>
    </source>
</evidence>
<evidence type="ECO:0000256" key="9">
    <source>
        <dbReference type="ARBA" id="ARBA00023316"/>
    </source>
</evidence>
<comment type="similarity">
    <text evidence="10">Belongs to the MurCDEF family. MurF subfamily.</text>
</comment>
<name>A0A9D2PCU0_9FIRM</name>
<comment type="pathway">
    <text evidence="10 11">Cell wall biogenesis; peptidoglycan biosynthesis.</text>
</comment>
<dbReference type="EC" id="6.3.2.10" evidence="10 11"/>
<protein>
    <recommendedName>
        <fullName evidence="10 11">UDP-N-acetylmuramoyl-tripeptide--D-alanyl-D-alanine ligase</fullName>
        <ecNumber evidence="10 11">6.3.2.10</ecNumber>
    </recommendedName>
    <alternativeName>
        <fullName evidence="10">D-alanyl-D-alanine-adding enzyme</fullName>
    </alternativeName>
</protein>
<evidence type="ECO:0000256" key="2">
    <source>
        <dbReference type="ARBA" id="ARBA00022598"/>
    </source>
</evidence>
<comment type="subcellular location">
    <subcellularLocation>
        <location evidence="10 11">Cytoplasm</location>
    </subcellularLocation>
</comment>
<dbReference type="Pfam" id="PF01225">
    <property type="entry name" value="Mur_ligase"/>
    <property type="match status" value="1"/>
</dbReference>
<dbReference type="EMBL" id="DWWL01000068">
    <property type="protein sequence ID" value="HJC48456.1"/>
    <property type="molecule type" value="Genomic_DNA"/>
</dbReference>
<evidence type="ECO:0000256" key="5">
    <source>
        <dbReference type="ARBA" id="ARBA00022840"/>
    </source>
</evidence>
<gene>
    <name evidence="10" type="primary">murF</name>
    <name evidence="15" type="ORF">IAA04_10435</name>
</gene>
<dbReference type="GO" id="GO:0071555">
    <property type="term" value="P:cell wall organization"/>
    <property type="evidence" value="ECO:0007669"/>
    <property type="project" value="UniProtKB-KW"/>
</dbReference>
<dbReference type="Proteomes" id="UP000823883">
    <property type="component" value="Unassembled WGS sequence"/>
</dbReference>
<evidence type="ECO:0000256" key="11">
    <source>
        <dbReference type="RuleBase" id="RU004136"/>
    </source>
</evidence>
<organism evidence="15 16">
    <name type="scientific">Candidatus Lachnoclostridium pullistercoris</name>
    <dbReference type="NCBI Taxonomy" id="2838632"/>
    <lineage>
        <taxon>Bacteria</taxon>
        <taxon>Bacillati</taxon>
        <taxon>Bacillota</taxon>
        <taxon>Clostridia</taxon>
        <taxon>Lachnospirales</taxon>
        <taxon>Lachnospiraceae</taxon>
    </lineage>
</organism>
<dbReference type="Pfam" id="PF02875">
    <property type="entry name" value="Mur_ligase_C"/>
    <property type="match status" value="1"/>
</dbReference>
<reference evidence="15" key="2">
    <citation type="submission" date="2021-04" db="EMBL/GenBank/DDBJ databases">
        <authorList>
            <person name="Gilroy R."/>
        </authorList>
    </citation>
    <scope>NUCLEOTIDE SEQUENCE</scope>
    <source>
        <strain evidence="15">CHK183-5548</strain>
    </source>
</reference>
<keyword evidence="2 10" id="KW-0436">Ligase</keyword>
<evidence type="ECO:0000256" key="3">
    <source>
        <dbReference type="ARBA" id="ARBA00022618"/>
    </source>
</evidence>
<keyword evidence="9 10" id="KW-0961">Cell wall biogenesis/degradation</keyword>
<dbReference type="PANTHER" id="PTHR43024:SF1">
    <property type="entry name" value="UDP-N-ACETYLMURAMOYL-TRIPEPTIDE--D-ALANYL-D-ALANINE LIGASE"/>
    <property type="match status" value="1"/>
</dbReference>
<reference evidence="15" key="1">
    <citation type="journal article" date="2021" name="PeerJ">
        <title>Extensive microbial diversity within the chicken gut microbiome revealed by metagenomics and culture.</title>
        <authorList>
            <person name="Gilroy R."/>
            <person name="Ravi A."/>
            <person name="Getino M."/>
            <person name="Pursley I."/>
            <person name="Horton D.L."/>
            <person name="Alikhan N.F."/>
            <person name="Baker D."/>
            <person name="Gharbi K."/>
            <person name="Hall N."/>
            <person name="Watson M."/>
            <person name="Adriaenssens E.M."/>
            <person name="Foster-Nyarko E."/>
            <person name="Jarju S."/>
            <person name="Secka A."/>
            <person name="Antonio M."/>
            <person name="Oren A."/>
            <person name="Chaudhuri R.R."/>
            <person name="La Ragione R."/>
            <person name="Hildebrand F."/>
            <person name="Pallen M.J."/>
        </authorList>
    </citation>
    <scope>NUCLEOTIDE SEQUENCE</scope>
    <source>
        <strain evidence="15">CHK183-5548</strain>
    </source>
</reference>
<dbReference type="AlphaFoldDB" id="A0A9D2PCU0"/>
<dbReference type="GO" id="GO:0009252">
    <property type="term" value="P:peptidoglycan biosynthetic process"/>
    <property type="evidence" value="ECO:0007669"/>
    <property type="project" value="UniProtKB-UniRule"/>
</dbReference>
<dbReference type="Pfam" id="PF08245">
    <property type="entry name" value="Mur_ligase_M"/>
    <property type="match status" value="1"/>
</dbReference>
<keyword evidence="7 10" id="KW-0573">Peptidoglycan synthesis</keyword>
<dbReference type="GO" id="GO:0005737">
    <property type="term" value="C:cytoplasm"/>
    <property type="evidence" value="ECO:0007669"/>
    <property type="project" value="UniProtKB-SubCell"/>
</dbReference>
<sequence length="475" mass="52013">MEKKNRTGRVMTAEEIASACGGRLFSGDKNSRIRRIVLDSRKAGEGDLFVPVIGEKVDAHRFLKQVADRGAAAVFTSEHSEEDFPGDPGQSTAWIQVDDTRLALQRLGAFCRRESSIPVIGVTGSVGKTTTREMIAAALNAGFQVYKTPGNSNSQVGVPITMWEIAPEDEIAVIELGMSEPGELTRIAEVARPTMAVITNIGIAHMEQLGSQENILREKLTIQDGLEPGGVLLLNGDDPLLKHTRAREGYRTVYYGTGENCQYQAKEVRMENGKAVFTAVHGGRQVPVRLQVPGFHNVLNAMAALAAAEESGLPMEQAVRTLEKFHGFKHRQQIFEKNGIVVVDDTYNASPVSMKAGLDILADVSAGRRRIAVLADMKELGDESRRFHYEVGTYLKERPVEILFTLGELAEEIARGAEESGGAGCTEQYEDKEQLAKRLHQVLRPGDCVLFKGSNSMGLSELAEQFYDPEPDTLQ</sequence>
<dbReference type="Gene3D" id="3.40.1390.10">
    <property type="entry name" value="MurE/MurF, N-terminal domain"/>
    <property type="match status" value="1"/>
</dbReference>
<evidence type="ECO:0000259" key="13">
    <source>
        <dbReference type="Pfam" id="PF02875"/>
    </source>
</evidence>
<proteinExistence type="inferred from homology"/>
<feature type="domain" description="Mur ligase C-terminal" evidence="13">
    <location>
        <begin position="330"/>
        <end position="454"/>
    </location>
</feature>
<dbReference type="Gene3D" id="3.40.1190.10">
    <property type="entry name" value="Mur-like, catalytic domain"/>
    <property type="match status" value="1"/>
</dbReference>
<dbReference type="InterPro" id="IPR013221">
    <property type="entry name" value="Mur_ligase_cen"/>
</dbReference>
<keyword evidence="3 10" id="KW-0132">Cell division</keyword>
<accession>A0A9D2PCU0</accession>
<keyword evidence="1 10" id="KW-0963">Cytoplasm</keyword>
<evidence type="ECO:0000259" key="14">
    <source>
        <dbReference type="Pfam" id="PF08245"/>
    </source>
</evidence>
<feature type="binding site" evidence="10">
    <location>
        <begin position="124"/>
        <end position="130"/>
    </location>
    <ligand>
        <name>ATP</name>
        <dbReference type="ChEBI" id="CHEBI:30616"/>
    </ligand>
</feature>
<dbReference type="GO" id="GO:0005524">
    <property type="term" value="F:ATP binding"/>
    <property type="evidence" value="ECO:0007669"/>
    <property type="project" value="UniProtKB-UniRule"/>
</dbReference>
<evidence type="ECO:0000256" key="7">
    <source>
        <dbReference type="ARBA" id="ARBA00022984"/>
    </source>
</evidence>
<dbReference type="GO" id="GO:0008360">
    <property type="term" value="P:regulation of cell shape"/>
    <property type="evidence" value="ECO:0007669"/>
    <property type="project" value="UniProtKB-KW"/>
</dbReference>
<evidence type="ECO:0000256" key="8">
    <source>
        <dbReference type="ARBA" id="ARBA00023306"/>
    </source>
</evidence>
<dbReference type="InterPro" id="IPR036615">
    <property type="entry name" value="Mur_ligase_C_dom_sf"/>
</dbReference>
<comment type="caution">
    <text evidence="15">The sequence shown here is derived from an EMBL/GenBank/DDBJ whole genome shotgun (WGS) entry which is preliminary data.</text>
</comment>
<dbReference type="GO" id="GO:0047480">
    <property type="term" value="F:UDP-N-acetylmuramoyl-tripeptide-D-alanyl-D-alanine ligase activity"/>
    <property type="evidence" value="ECO:0007669"/>
    <property type="project" value="UniProtKB-UniRule"/>
</dbReference>
<dbReference type="InterPro" id="IPR004101">
    <property type="entry name" value="Mur_ligase_C"/>
</dbReference>
<dbReference type="SUPFAM" id="SSF53623">
    <property type="entry name" value="MurD-like peptide ligases, catalytic domain"/>
    <property type="match status" value="1"/>
</dbReference>
<keyword evidence="6 10" id="KW-0133">Cell shape</keyword>
<dbReference type="InterPro" id="IPR005863">
    <property type="entry name" value="UDP-N-AcMur_synth"/>
</dbReference>
<dbReference type="InterPro" id="IPR051046">
    <property type="entry name" value="MurCDEF_CellWall_CoF430Synth"/>
</dbReference>
<keyword evidence="5 10" id="KW-0067">ATP-binding</keyword>
<dbReference type="Gene3D" id="3.90.190.20">
    <property type="entry name" value="Mur ligase, C-terminal domain"/>
    <property type="match status" value="1"/>
</dbReference>
<dbReference type="GO" id="GO:0051301">
    <property type="term" value="P:cell division"/>
    <property type="evidence" value="ECO:0007669"/>
    <property type="project" value="UniProtKB-KW"/>
</dbReference>
<comment type="function">
    <text evidence="10 11">Involved in cell wall formation. Catalyzes the final step in the synthesis of UDP-N-acetylmuramoyl-pentapeptide, the precursor of murein.</text>
</comment>